<name>A0A0U3B658_9ALTE</name>
<keyword evidence="1" id="KW-0175">Coiled coil</keyword>
<sequence length="120" mass="14171">MLKNIRLHLQQDEEQQKQQEEQLAAHIARISHQNINAFQRHIPSLLTYIKQQSQNISVFCNKYGDYNLVDYGTGRTFTDCILSRKSRRICKALPNRLPISPSIRIQLRWQSLRILLRSIN</sequence>
<accession>A0A0U3B658</accession>
<organism evidence="2 3">
    <name type="scientific">Lacimicrobium alkaliphilum</name>
    <dbReference type="NCBI Taxonomy" id="1526571"/>
    <lineage>
        <taxon>Bacteria</taxon>
        <taxon>Pseudomonadati</taxon>
        <taxon>Pseudomonadota</taxon>
        <taxon>Gammaproteobacteria</taxon>
        <taxon>Alteromonadales</taxon>
        <taxon>Alteromonadaceae</taxon>
        <taxon>Lacimicrobium</taxon>
    </lineage>
</organism>
<dbReference type="AlphaFoldDB" id="A0A0U3B658"/>
<dbReference type="STRING" id="1526571.AT746_12940"/>
<protein>
    <submittedName>
        <fullName evidence="2">Uncharacterized protein</fullName>
    </submittedName>
</protein>
<evidence type="ECO:0000256" key="1">
    <source>
        <dbReference type="SAM" id="Coils"/>
    </source>
</evidence>
<evidence type="ECO:0000313" key="3">
    <source>
        <dbReference type="Proteomes" id="UP000068447"/>
    </source>
</evidence>
<feature type="coiled-coil region" evidence="1">
    <location>
        <begin position="2"/>
        <end position="29"/>
    </location>
</feature>
<keyword evidence="3" id="KW-1185">Reference proteome</keyword>
<gene>
    <name evidence="2" type="ORF">AT746_12940</name>
</gene>
<dbReference type="KEGG" id="lal:AT746_12940"/>
<proteinExistence type="predicted"/>
<evidence type="ECO:0000313" key="2">
    <source>
        <dbReference type="EMBL" id="ALS99081.1"/>
    </source>
</evidence>
<reference evidence="2 3" key="1">
    <citation type="submission" date="2015-12" db="EMBL/GenBank/DDBJ databases">
        <title>Complete genome of Lacimicrobium alkaliphilum KCTC 32984.</title>
        <authorList>
            <person name="Kim S.-G."/>
            <person name="Lee Y.-J."/>
        </authorList>
    </citation>
    <scope>NUCLEOTIDE SEQUENCE [LARGE SCALE GENOMIC DNA]</scope>
    <source>
        <strain evidence="2 3">YelD216</strain>
    </source>
</reference>
<dbReference type="RefSeq" id="WP_062480949.1">
    <property type="nucleotide sequence ID" value="NZ_CP013650.1"/>
</dbReference>
<dbReference type="Proteomes" id="UP000068447">
    <property type="component" value="Chromosome"/>
</dbReference>
<dbReference type="EMBL" id="CP013650">
    <property type="protein sequence ID" value="ALS99081.1"/>
    <property type="molecule type" value="Genomic_DNA"/>
</dbReference>